<protein>
    <recommendedName>
        <fullName evidence="2">Protein kinase domain-containing protein</fullName>
    </recommendedName>
</protein>
<reference evidence="3 4" key="1">
    <citation type="submission" date="2022-12" db="EMBL/GenBank/DDBJ databases">
        <title>Genomic features and morphological characterization of a novel Knufia sp. strain isolated from spacecraft assembly facility.</title>
        <authorList>
            <person name="Teixeira M."/>
            <person name="Chander A.M."/>
            <person name="Stajich J.E."/>
            <person name="Venkateswaran K."/>
        </authorList>
    </citation>
    <scope>NUCLEOTIDE SEQUENCE [LARGE SCALE GENOMIC DNA]</scope>
    <source>
        <strain evidence="3 4">FJI-L2-BK-P2</strain>
    </source>
</reference>
<keyword evidence="4" id="KW-1185">Reference proteome</keyword>
<name>A0AAN8EHF8_9EURO</name>
<sequence length="981" mass="110309">MLVGGWWNAGWYGDHPKIESPITKQSRPTGVRGAIGGEAEQLRTSTRSPSKTSSSTINETPSPIPATPRLRGITSHAPTTTVNTSPRSRLDRSAPTQFVQGDVPTWDLSAIRDLPVPIKVPCKLVITVVGTGDKVEQHAHYRIFLIDWQKATSFERCVHAAERYLKQSGNGSNQFYMNFWQYRVLKQLRQDSSNTWAAHRSRAMHGKWPSRRQSEIEVFSESIEKKGGWREQLPRNLSRCLGNDRDATLGLELNLSYTRYSPHAVEDCKTQGCIASITKDLLERRVIPKSEKRVKLTKETWFIPGKFVNHYFTKSLIEHLVQHDTMLHSDSHWQSATPAQRKAFITHVLNFGTRLLASSILAKVDLRCLYYLSNGKTRKCDVDIPLDPRDINLVPEDIDSLTFEGFIRFQGSLKAHMFQDPLDGQFQPAAGIPMRAIRKHEIIDPGVVIPVVEKEILAHGGNAEVYKVRLQADHHKFSPDRGKWFALKRIVRSPIVTNPDHESIILEKLDKVPHDHLTPLLTSWSQGESCSILLPLAKESLHDLIRSQPWPTLDGSYVIWLLKQMTGLAAALDHIHNLGPADLGPTNEVRGMNGNRSNSGYHHDLHPKNILVFENDVLKISDFGTARLQQVIGSGSTNDFSHHTRRVLCHIDYEAPDHSRMKDAGRPHDVWALGCIYLEMLVWVSGKDGAVAEFYEERLWAEETAKQQAQDASFWYERNGQYQLKAVVRKKIANLKSQHKTFVFRTLIELVEGMLRIEIGRHAPKSRLPVDAVRSTLEKMVSQAELDLRENPRFFACPGTGKGVPTTYAPPSSIAGRPGNTPSELGAFDDSRMLDDGYLHVPSLRPARRHSTGDLEGLPRLSTTTAVMSTEADLHSDLAQTGDHLEDAPQPGTPTIVMSNHDQEARVSPSSPALHSHRNLNSLGLALEAVSPEQRRLNRNGRELFPAFSHEQSQSQLLEDGEGNLKITPRINGYKDRHPWD</sequence>
<evidence type="ECO:0000259" key="2">
    <source>
        <dbReference type="PROSITE" id="PS50011"/>
    </source>
</evidence>
<feature type="region of interest" description="Disordered" evidence="1">
    <location>
        <begin position="17"/>
        <end position="93"/>
    </location>
</feature>
<comment type="caution">
    <text evidence="3">The sequence shown here is derived from an EMBL/GenBank/DDBJ whole genome shotgun (WGS) entry which is preliminary data.</text>
</comment>
<evidence type="ECO:0000313" key="3">
    <source>
        <dbReference type="EMBL" id="KAK5954145.1"/>
    </source>
</evidence>
<dbReference type="SMART" id="SM00220">
    <property type="entry name" value="S_TKc"/>
    <property type="match status" value="1"/>
</dbReference>
<dbReference type="EMBL" id="JAKLMC020000009">
    <property type="protein sequence ID" value="KAK5954145.1"/>
    <property type="molecule type" value="Genomic_DNA"/>
</dbReference>
<dbReference type="Proteomes" id="UP001316803">
    <property type="component" value="Unassembled WGS sequence"/>
</dbReference>
<feature type="compositionally biased region" description="Low complexity" evidence="1">
    <location>
        <begin position="44"/>
        <end position="56"/>
    </location>
</feature>
<dbReference type="PROSITE" id="PS50011">
    <property type="entry name" value="PROTEIN_KINASE_DOM"/>
    <property type="match status" value="1"/>
</dbReference>
<evidence type="ECO:0000256" key="1">
    <source>
        <dbReference type="SAM" id="MobiDB-lite"/>
    </source>
</evidence>
<dbReference type="InterPro" id="IPR000719">
    <property type="entry name" value="Prot_kinase_dom"/>
</dbReference>
<dbReference type="PANTHER" id="PTHR24359:SF1">
    <property type="entry name" value="INHIBITOR OF NUCLEAR FACTOR KAPPA-B KINASE EPSILON SUBUNIT HOMOLOG 1-RELATED"/>
    <property type="match status" value="1"/>
</dbReference>
<accession>A0AAN8EHF8</accession>
<dbReference type="AlphaFoldDB" id="A0AAN8EHF8"/>
<dbReference type="InterPro" id="IPR011009">
    <property type="entry name" value="Kinase-like_dom_sf"/>
</dbReference>
<dbReference type="GO" id="GO:0005524">
    <property type="term" value="F:ATP binding"/>
    <property type="evidence" value="ECO:0007669"/>
    <property type="project" value="InterPro"/>
</dbReference>
<proteinExistence type="predicted"/>
<dbReference type="PANTHER" id="PTHR24359">
    <property type="entry name" value="SERINE/THREONINE-PROTEIN KINASE SBK1"/>
    <property type="match status" value="1"/>
</dbReference>
<dbReference type="SUPFAM" id="SSF56112">
    <property type="entry name" value="Protein kinase-like (PK-like)"/>
    <property type="match status" value="1"/>
</dbReference>
<feature type="domain" description="Protein kinase" evidence="2">
    <location>
        <begin position="451"/>
        <end position="781"/>
    </location>
</feature>
<organism evidence="3 4">
    <name type="scientific">Knufia fluminis</name>
    <dbReference type="NCBI Taxonomy" id="191047"/>
    <lineage>
        <taxon>Eukaryota</taxon>
        <taxon>Fungi</taxon>
        <taxon>Dikarya</taxon>
        <taxon>Ascomycota</taxon>
        <taxon>Pezizomycotina</taxon>
        <taxon>Eurotiomycetes</taxon>
        <taxon>Chaetothyriomycetidae</taxon>
        <taxon>Chaetothyriales</taxon>
        <taxon>Trichomeriaceae</taxon>
        <taxon>Knufia</taxon>
    </lineage>
</organism>
<dbReference type="CDD" id="cd00180">
    <property type="entry name" value="PKc"/>
    <property type="match status" value="1"/>
</dbReference>
<feature type="compositionally biased region" description="Polar residues" evidence="1">
    <location>
        <begin position="76"/>
        <end position="87"/>
    </location>
</feature>
<gene>
    <name evidence="3" type="ORF">OHC33_004717</name>
</gene>
<dbReference type="Gene3D" id="1.10.510.10">
    <property type="entry name" value="Transferase(Phosphotransferase) domain 1"/>
    <property type="match status" value="1"/>
</dbReference>
<dbReference type="Pfam" id="PF00069">
    <property type="entry name" value="Pkinase"/>
    <property type="match status" value="1"/>
</dbReference>
<evidence type="ECO:0000313" key="4">
    <source>
        <dbReference type="Proteomes" id="UP001316803"/>
    </source>
</evidence>
<dbReference type="GO" id="GO:0004674">
    <property type="term" value="F:protein serine/threonine kinase activity"/>
    <property type="evidence" value="ECO:0007669"/>
    <property type="project" value="TreeGrafter"/>
</dbReference>